<feature type="domain" description="CD-NTase associated protein 4-like DNA endonuclease" evidence="1">
    <location>
        <begin position="12"/>
        <end position="216"/>
    </location>
</feature>
<proteinExistence type="predicted"/>
<dbReference type="Pfam" id="PF14130">
    <property type="entry name" value="Cap4_nuclease"/>
    <property type="match status" value="1"/>
</dbReference>
<dbReference type="GO" id="GO:0004518">
    <property type="term" value="F:nuclease activity"/>
    <property type="evidence" value="ECO:0007669"/>
    <property type="project" value="InterPro"/>
</dbReference>
<organism evidence="2 3">
    <name type="scientific">Spirosoma rhododendri</name>
    <dbReference type="NCBI Taxonomy" id="2728024"/>
    <lineage>
        <taxon>Bacteria</taxon>
        <taxon>Pseudomonadati</taxon>
        <taxon>Bacteroidota</taxon>
        <taxon>Cytophagia</taxon>
        <taxon>Cytophagales</taxon>
        <taxon>Cytophagaceae</taxon>
        <taxon>Spirosoma</taxon>
    </lineage>
</organism>
<evidence type="ECO:0000313" key="3">
    <source>
        <dbReference type="Proteomes" id="UP000501128"/>
    </source>
</evidence>
<evidence type="ECO:0000313" key="2">
    <source>
        <dbReference type="EMBL" id="QJD81621.1"/>
    </source>
</evidence>
<keyword evidence="3" id="KW-1185">Reference proteome</keyword>
<name>A0A7L5DVY5_9BACT</name>
<dbReference type="Proteomes" id="UP000501128">
    <property type="component" value="Plasmid unnamed1"/>
</dbReference>
<sequence>MSSLIKQLDQNDPGDATLRNFRYQFGYGVILLLSALRGERDYVSMWCEQHEDLICERSDSMFDCYQIKTSTPENGHLHLFTDSIKKTIKRFVTLHELFGDAIGNMYIVSNTSFLDTDQADKIARCPGRLLEVVKLTDSISTIEEPFLAAFDKLKNECECDGQSLLNTLKKVDLIIGPGRQSFETDIAQRHIVEIEGCENCTIPTAQNIVSDLILRIFQASSLRIYNPAEHLQSYFSRDETNPRLLEKRIFVEETRSIIKKHITGHFSYLPGSGSLVVADGNRDLTKLAKKLERGGLGDHTMTMQRRALATEQRLLELNTTKPEKLLQLIDQLESVVQAECDEALLEAKYSDGPMGEQMLLSVHKRLRHIADNDPAFVLNERYDTLIGFAGLLTGECKVWWSEKFDINQ</sequence>
<dbReference type="AlphaFoldDB" id="A0A7L5DVY5"/>
<keyword evidence="2" id="KW-0614">Plasmid</keyword>
<accession>A0A7L5DVY5</accession>
<evidence type="ECO:0000259" key="1">
    <source>
        <dbReference type="Pfam" id="PF14130"/>
    </source>
</evidence>
<reference evidence="2 3" key="1">
    <citation type="submission" date="2020-04" db="EMBL/GenBank/DDBJ databases">
        <title>Genome sequencing of novel species.</title>
        <authorList>
            <person name="Heo J."/>
            <person name="Kim S.-J."/>
            <person name="Kim J.-S."/>
            <person name="Hong S.-B."/>
            <person name="Kwon S.-W."/>
        </authorList>
    </citation>
    <scope>NUCLEOTIDE SEQUENCE [LARGE SCALE GENOMIC DNA]</scope>
    <source>
        <strain evidence="2 3">CJU-R4</strain>
        <plasmid evidence="2 3">unnamed1</plasmid>
    </source>
</reference>
<gene>
    <name evidence="2" type="ORF">HH216_25065</name>
</gene>
<dbReference type="InterPro" id="IPR025382">
    <property type="entry name" value="Cap4-like_endonuclease_dom"/>
</dbReference>
<geneLocation type="plasmid" evidence="2 3">
    <name>unnamed1</name>
</geneLocation>
<dbReference type="KEGG" id="srho:HH216_25065"/>
<protein>
    <submittedName>
        <fullName evidence="2">DUF4297 domain-containing protein</fullName>
    </submittedName>
</protein>
<dbReference type="EMBL" id="CP051678">
    <property type="protein sequence ID" value="QJD81621.1"/>
    <property type="molecule type" value="Genomic_DNA"/>
</dbReference>
<dbReference type="RefSeq" id="WP_169553639.1">
    <property type="nucleotide sequence ID" value="NZ_CP051678.1"/>
</dbReference>